<keyword evidence="2" id="KW-1185">Reference proteome</keyword>
<name>A0ABS9KE28_9BACT</name>
<accession>A0ABS9KE28</accession>
<reference evidence="1" key="2">
    <citation type="submission" date="2024-05" db="EMBL/GenBank/DDBJ databases">
        <title>Rhodohalobacter halophilus gen. nov., sp. nov., a moderately halophilic member of the family Balneolaceae.</title>
        <authorList>
            <person name="Xia J."/>
        </authorList>
    </citation>
    <scope>NUCLEOTIDE SEQUENCE</scope>
    <source>
        <strain evidence="1">WB101</strain>
    </source>
</reference>
<reference evidence="1" key="1">
    <citation type="submission" date="2022-01" db="EMBL/GenBank/DDBJ databases">
        <authorList>
            <person name="Wang Y."/>
        </authorList>
    </citation>
    <scope>NUCLEOTIDE SEQUENCE</scope>
    <source>
        <strain evidence="1">WB101</strain>
    </source>
</reference>
<sequence length="54" mass="5956">MTGLRKEQAESLGQLSMGQLPQVIGKAMSKKKPEINPSNSIAVFKFLLKSTTRH</sequence>
<evidence type="ECO:0000313" key="2">
    <source>
        <dbReference type="Proteomes" id="UP001165366"/>
    </source>
</evidence>
<comment type="caution">
    <text evidence="1">The sequence shown here is derived from an EMBL/GenBank/DDBJ whole genome shotgun (WGS) entry which is preliminary data.</text>
</comment>
<organism evidence="1 2">
    <name type="scientific">Rhodohalobacter sulfatireducens</name>
    <dbReference type="NCBI Taxonomy" id="2911366"/>
    <lineage>
        <taxon>Bacteria</taxon>
        <taxon>Pseudomonadati</taxon>
        <taxon>Balneolota</taxon>
        <taxon>Balneolia</taxon>
        <taxon>Balneolales</taxon>
        <taxon>Balneolaceae</taxon>
        <taxon>Rhodohalobacter</taxon>
    </lineage>
</organism>
<protein>
    <submittedName>
        <fullName evidence="1">Uncharacterized protein</fullName>
    </submittedName>
</protein>
<proteinExistence type="predicted"/>
<dbReference type="Proteomes" id="UP001165366">
    <property type="component" value="Unassembled WGS sequence"/>
</dbReference>
<dbReference type="EMBL" id="JAKLWS010000012">
    <property type="protein sequence ID" value="MCG2589086.1"/>
    <property type="molecule type" value="Genomic_DNA"/>
</dbReference>
<evidence type="ECO:0000313" key="1">
    <source>
        <dbReference type="EMBL" id="MCG2589086.1"/>
    </source>
</evidence>
<gene>
    <name evidence="1" type="ORF">L6773_10940</name>
</gene>